<evidence type="ECO:0000256" key="1">
    <source>
        <dbReference type="SAM" id="Phobius"/>
    </source>
</evidence>
<organism evidence="3 4">
    <name type="scientific">Candidatus Doudnabacteria bacterium RIFCSPHIGHO2_12_FULL_48_16</name>
    <dbReference type="NCBI Taxonomy" id="1817838"/>
    <lineage>
        <taxon>Bacteria</taxon>
        <taxon>Candidatus Doudnaibacteriota</taxon>
    </lineage>
</organism>
<keyword evidence="1" id="KW-0812">Transmembrane</keyword>
<dbReference type="Pfam" id="PF09335">
    <property type="entry name" value="VTT_dom"/>
    <property type="match status" value="1"/>
</dbReference>
<feature type="transmembrane region" description="Helical" evidence="1">
    <location>
        <begin position="128"/>
        <end position="149"/>
    </location>
</feature>
<dbReference type="PANTHER" id="PTHR42709">
    <property type="entry name" value="ALKALINE PHOSPHATASE LIKE PROTEIN"/>
    <property type="match status" value="1"/>
</dbReference>
<protein>
    <recommendedName>
        <fullName evidence="2">VTT domain-containing protein</fullName>
    </recommendedName>
</protein>
<sequence>MYFPNLSQYLQAHPVLGYLAVFVAMIFEGDLFLFTAAFLTHQGFFDPYKMLVTLFSGSICGDLLWYWLGLKLNGSSRFTAFAGKIAAPFDEHLIQRPLHTIFISKFIYGVHHAILVRAGMLRIRLDRFLRIDISAIGAWVLIVGGLGFVSSYSFDRMRHSIKFIEFGLLAVFVVFLVISYLISYEAKKKL</sequence>
<accession>A0A1F5PK65</accession>
<keyword evidence="1" id="KW-0472">Membrane</keyword>
<proteinExistence type="predicted"/>
<feature type="transmembrane region" description="Helical" evidence="1">
    <location>
        <begin position="161"/>
        <end position="182"/>
    </location>
</feature>
<feature type="transmembrane region" description="Helical" evidence="1">
    <location>
        <begin position="15"/>
        <end position="39"/>
    </location>
</feature>
<evidence type="ECO:0000313" key="3">
    <source>
        <dbReference type="EMBL" id="OGE90062.1"/>
    </source>
</evidence>
<evidence type="ECO:0000259" key="2">
    <source>
        <dbReference type="Pfam" id="PF09335"/>
    </source>
</evidence>
<keyword evidence="1" id="KW-1133">Transmembrane helix</keyword>
<evidence type="ECO:0000313" key="4">
    <source>
        <dbReference type="Proteomes" id="UP000177682"/>
    </source>
</evidence>
<gene>
    <name evidence="3" type="ORF">A3E29_03055</name>
</gene>
<feature type="transmembrane region" description="Helical" evidence="1">
    <location>
        <begin position="51"/>
        <end position="68"/>
    </location>
</feature>
<dbReference type="GO" id="GO:0005886">
    <property type="term" value="C:plasma membrane"/>
    <property type="evidence" value="ECO:0007669"/>
    <property type="project" value="TreeGrafter"/>
</dbReference>
<dbReference type="InterPro" id="IPR051311">
    <property type="entry name" value="DedA_domain"/>
</dbReference>
<feature type="transmembrane region" description="Helical" evidence="1">
    <location>
        <begin position="98"/>
        <end position="116"/>
    </location>
</feature>
<dbReference type="PANTHER" id="PTHR42709:SF2">
    <property type="entry name" value="INNER MEMBRANE PROTEIN YOHD"/>
    <property type="match status" value="1"/>
</dbReference>
<feature type="domain" description="VTT" evidence="2">
    <location>
        <begin position="34"/>
        <end position="147"/>
    </location>
</feature>
<dbReference type="InterPro" id="IPR032816">
    <property type="entry name" value="VTT_dom"/>
</dbReference>
<name>A0A1F5PK65_9BACT</name>
<reference evidence="3 4" key="1">
    <citation type="journal article" date="2016" name="Nat. Commun.">
        <title>Thousands of microbial genomes shed light on interconnected biogeochemical processes in an aquifer system.</title>
        <authorList>
            <person name="Anantharaman K."/>
            <person name="Brown C.T."/>
            <person name="Hug L.A."/>
            <person name="Sharon I."/>
            <person name="Castelle C.J."/>
            <person name="Probst A.J."/>
            <person name="Thomas B.C."/>
            <person name="Singh A."/>
            <person name="Wilkins M.J."/>
            <person name="Karaoz U."/>
            <person name="Brodie E.L."/>
            <person name="Williams K.H."/>
            <person name="Hubbard S.S."/>
            <person name="Banfield J.F."/>
        </authorList>
    </citation>
    <scope>NUCLEOTIDE SEQUENCE [LARGE SCALE GENOMIC DNA]</scope>
</reference>
<dbReference type="EMBL" id="MFEY01000007">
    <property type="protein sequence ID" value="OGE90062.1"/>
    <property type="molecule type" value="Genomic_DNA"/>
</dbReference>
<comment type="caution">
    <text evidence="3">The sequence shown here is derived from an EMBL/GenBank/DDBJ whole genome shotgun (WGS) entry which is preliminary data.</text>
</comment>
<dbReference type="AlphaFoldDB" id="A0A1F5PK65"/>
<dbReference type="Proteomes" id="UP000177682">
    <property type="component" value="Unassembled WGS sequence"/>
</dbReference>